<name>A0A5J4VNQ5_9EUKA</name>
<dbReference type="EMBL" id="SNRW01005879">
    <property type="protein sequence ID" value="KAA6384180.1"/>
    <property type="molecule type" value="Genomic_DNA"/>
</dbReference>
<gene>
    <name evidence="2" type="ORF">EZS28_020295</name>
</gene>
<dbReference type="Proteomes" id="UP000324800">
    <property type="component" value="Unassembled WGS sequence"/>
</dbReference>
<comment type="caution">
    <text evidence="2">The sequence shown here is derived from an EMBL/GenBank/DDBJ whole genome shotgun (WGS) entry which is preliminary data.</text>
</comment>
<sequence length="269" mass="31547">MEHRTACRKMKHLKKMMTCCAVETSAIQTYVQYKVGAILLNFLPQWRSIDQSNRIQRGIALTWRDQDSVHNLEVLKRKTAFKEDQEAHSSLSKIIQQELEDDVISQVPDSFLKCWNQIFAISKKNGGWRKIIDCQILNSQLQTEYFMLKGITDIQEIIMPNDWATTIDLHQAFHRIREAEELQPYPCFSFYGLSYSCKGMPYGVSKTPRTFIKCLQLIIAETMKRCSSRIFVYVDDILILDQVLTILQHEIQQVMKIYSQSRFRRQSGY</sequence>
<dbReference type="Gene3D" id="3.30.70.270">
    <property type="match status" value="1"/>
</dbReference>
<accession>A0A5J4VNQ5</accession>
<dbReference type="InterPro" id="IPR043128">
    <property type="entry name" value="Rev_trsase/Diguanyl_cyclase"/>
</dbReference>
<evidence type="ECO:0000313" key="3">
    <source>
        <dbReference type="Proteomes" id="UP000324800"/>
    </source>
</evidence>
<evidence type="ECO:0000313" key="2">
    <source>
        <dbReference type="EMBL" id="KAA6384180.1"/>
    </source>
</evidence>
<protein>
    <recommendedName>
        <fullName evidence="1">Reverse transcriptase domain-containing protein</fullName>
    </recommendedName>
</protein>
<dbReference type="PANTHER" id="PTHR33050:SF7">
    <property type="entry name" value="RIBONUCLEASE H"/>
    <property type="match status" value="1"/>
</dbReference>
<dbReference type="OrthoDB" id="425619at2759"/>
<dbReference type="InterPro" id="IPR052055">
    <property type="entry name" value="Hepadnavirus_pol/RT"/>
</dbReference>
<dbReference type="PROSITE" id="PS50878">
    <property type="entry name" value="RT_POL"/>
    <property type="match status" value="1"/>
</dbReference>
<reference evidence="2 3" key="1">
    <citation type="submission" date="2019-03" db="EMBL/GenBank/DDBJ databases">
        <title>Single cell metagenomics reveals metabolic interactions within the superorganism composed of flagellate Streblomastix strix and complex community of Bacteroidetes bacteria on its surface.</title>
        <authorList>
            <person name="Treitli S.C."/>
            <person name="Kolisko M."/>
            <person name="Husnik F."/>
            <person name="Keeling P."/>
            <person name="Hampl V."/>
        </authorList>
    </citation>
    <scope>NUCLEOTIDE SEQUENCE [LARGE SCALE GENOMIC DNA]</scope>
    <source>
        <strain evidence="2">ST1C</strain>
    </source>
</reference>
<organism evidence="2 3">
    <name type="scientific">Streblomastix strix</name>
    <dbReference type="NCBI Taxonomy" id="222440"/>
    <lineage>
        <taxon>Eukaryota</taxon>
        <taxon>Metamonada</taxon>
        <taxon>Preaxostyla</taxon>
        <taxon>Oxymonadida</taxon>
        <taxon>Streblomastigidae</taxon>
        <taxon>Streblomastix</taxon>
    </lineage>
</organism>
<dbReference type="Gene3D" id="3.10.10.10">
    <property type="entry name" value="HIV Type 1 Reverse Transcriptase, subunit A, domain 1"/>
    <property type="match status" value="1"/>
</dbReference>
<feature type="domain" description="Reverse transcriptase" evidence="1">
    <location>
        <begin position="102"/>
        <end position="269"/>
    </location>
</feature>
<dbReference type="InterPro" id="IPR000477">
    <property type="entry name" value="RT_dom"/>
</dbReference>
<proteinExistence type="predicted"/>
<dbReference type="InterPro" id="IPR043502">
    <property type="entry name" value="DNA/RNA_pol_sf"/>
</dbReference>
<dbReference type="AlphaFoldDB" id="A0A5J4VNQ5"/>
<dbReference type="SUPFAM" id="SSF56672">
    <property type="entry name" value="DNA/RNA polymerases"/>
    <property type="match status" value="1"/>
</dbReference>
<dbReference type="PANTHER" id="PTHR33050">
    <property type="entry name" value="REVERSE TRANSCRIPTASE DOMAIN-CONTAINING PROTEIN"/>
    <property type="match status" value="1"/>
</dbReference>
<dbReference type="Pfam" id="PF00078">
    <property type="entry name" value="RVT_1"/>
    <property type="match status" value="1"/>
</dbReference>
<evidence type="ECO:0000259" key="1">
    <source>
        <dbReference type="PROSITE" id="PS50878"/>
    </source>
</evidence>